<gene>
    <name evidence="2" type="ORF">TeGR_g10696</name>
</gene>
<dbReference type="Proteomes" id="UP001165060">
    <property type="component" value="Unassembled WGS sequence"/>
</dbReference>
<evidence type="ECO:0000313" key="3">
    <source>
        <dbReference type="Proteomes" id="UP001165060"/>
    </source>
</evidence>
<keyword evidence="3" id="KW-1185">Reference proteome</keyword>
<feature type="chain" id="PRO_5047283203" evidence="1">
    <location>
        <begin position="20"/>
        <end position="174"/>
    </location>
</feature>
<reference evidence="2 3" key="1">
    <citation type="journal article" date="2023" name="Commun. Biol.">
        <title>Genome analysis of Parmales, the sister group of diatoms, reveals the evolutionary specialization of diatoms from phago-mixotrophs to photoautotrophs.</title>
        <authorList>
            <person name="Ban H."/>
            <person name="Sato S."/>
            <person name="Yoshikawa S."/>
            <person name="Yamada K."/>
            <person name="Nakamura Y."/>
            <person name="Ichinomiya M."/>
            <person name="Sato N."/>
            <person name="Blanc-Mathieu R."/>
            <person name="Endo H."/>
            <person name="Kuwata A."/>
            <person name="Ogata H."/>
        </authorList>
    </citation>
    <scope>NUCLEOTIDE SEQUENCE [LARGE SCALE GENOMIC DNA]</scope>
</reference>
<proteinExistence type="predicted"/>
<name>A0ABQ6N040_9STRA</name>
<comment type="caution">
    <text evidence="2">The sequence shown here is derived from an EMBL/GenBank/DDBJ whole genome shotgun (WGS) entry which is preliminary data.</text>
</comment>
<accession>A0ABQ6N040</accession>
<dbReference type="EMBL" id="BRYB01000744">
    <property type="protein sequence ID" value="GMI36671.1"/>
    <property type="molecule type" value="Genomic_DNA"/>
</dbReference>
<sequence>MPSHLPLLLLLSLLPPLLSFLPPPPRFACFRPPSLIPAELVPLTVLLPPASKGISAQLSVLPLRESSSIVVLRAPLPFDLDAEPQQGLAVVTKDSAYGALAGDVLRYCSFFEMGLPRGDGMVTTAASFAGGVSWQCGLKDVGRAKSWEEVVEALVSNTPQRTDECVLVVERGGE</sequence>
<organism evidence="2 3">
    <name type="scientific">Tetraparma gracilis</name>
    <dbReference type="NCBI Taxonomy" id="2962635"/>
    <lineage>
        <taxon>Eukaryota</taxon>
        <taxon>Sar</taxon>
        <taxon>Stramenopiles</taxon>
        <taxon>Ochrophyta</taxon>
        <taxon>Bolidophyceae</taxon>
        <taxon>Parmales</taxon>
        <taxon>Triparmaceae</taxon>
        <taxon>Tetraparma</taxon>
    </lineage>
</organism>
<evidence type="ECO:0000313" key="2">
    <source>
        <dbReference type="EMBL" id="GMI36671.1"/>
    </source>
</evidence>
<protein>
    <submittedName>
        <fullName evidence="2">Uncharacterized protein</fullName>
    </submittedName>
</protein>
<keyword evidence="1" id="KW-0732">Signal</keyword>
<evidence type="ECO:0000256" key="1">
    <source>
        <dbReference type="SAM" id="SignalP"/>
    </source>
</evidence>
<feature type="signal peptide" evidence="1">
    <location>
        <begin position="1"/>
        <end position="19"/>
    </location>
</feature>